<evidence type="ECO:0000256" key="1">
    <source>
        <dbReference type="ARBA" id="ARBA00004196"/>
    </source>
</evidence>
<protein>
    <submittedName>
        <fullName evidence="5">ABC exporter membrane fusion protein, DevB family</fullName>
    </submittedName>
</protein>
<name>E0UL88_GLOV7</name>
<feature type="transmembrane region" description="Helical" evidence="4">
    <location>
        <begin position="26"/>
        <end position="45"/>
    </location>
</feature>
<dbReference type="PRINTS" id="PR01490">
    <property type="entry name" value="RTXTOXIND"/>
</dbReference>
<dbReference type="SUPFAM" id="SSF111369">
    <property type="entry name" value="HlyD-like secretion proteins"/>
    <property type="match status" value="1"/>
</dbReference>
<evidence type="ECO:0000256" key="4">
    <source>
        <dbReference type="SAM" id="Phobius"/>
    </source>
</evidence>
<dbReference type="RefSeq" id="WP_013334468.1">
    <property type="nucleotide sequence ID" value="NC_014533.1"/>
</dbReference>
<dbReference type="Proteomes" id="UP000008206">
    <property type="component" value="Plasmid Cy782201"/>
</dbReference>
<evidence type="ECO:0000313" key="5">
    <source>
        <dbReference type="EMBL" id="ADN17718.1"/>
    </source>
</evidence>
<keyword evidence="4" id="KW-0472">Membrane</keyword>
<keyword evidence="6" id="KW-1185">Reference proteome</keyword>
<dbReference type="InterPro" id="IPR014315">
    <property type="entry name" value="ABC_heterocyst_DevB"/>
</dbReference>
<accession>E0UL88</accession>
<evidence type="ECO:0000256" key="2">
    <source>
        <dbReference type="ARBA" id="ARBA00023054"/>
    </source>
</evidence>
<feature type="coiled-coil region" evidence="3">
    <location>
        <begin position="164"/>
        <end position="216"/>
    </location>
</feature>
<dbReference type="GO" id="GO:0030313">
    <property type="term" value="C:cell envelope"/>
    <property type="evidence" value="ECO:0007669"/>
    <property type="project" value="UniProtKB-SubCell"/>
</dbReference>
<feature type="coiled-coil region" evidence="3">
    <location>
        <begin position="256"/>
        <end position="315"/>
    </location>
</feature>
<dbReference type="InterPro" id="IPR050465">
    <property type="entry name" value="UPF0194_transport"/>
</dbReference>
<dbReference type="Gene3D" id="2.40.50.100">
    <property type="match status" value="1"/>
</dbReference>
<dbReference type="OrthoDB" id="264111at2"/>
<comment type="subcellular location">
    <subcellularLocation>
        <location evidence="1">Cell envelope</location>
    </subcellularLocation>
</comment>
<dbReference type="Gene3D" id="2.40.30.170">
    <property type="match status" value="1"/>
</dbReference>
<dbReference type="PANTHER" id="PTHR32347">
    <property type="entry name" value="EFFLUX SYSTEM COMPONENT YKNX-RELATED"/>
    <property type="match status" value="1"/>
</dbReference>
<organism evidence="5 6">
    <name type="scientific">Gloeothece verrucosa (strain PCC 7822)</name>
    <name type="common">Cyanothece sp. (strain PCC 7822)</name>
    <dbReference type="NCBI Taxonomy" id="497965"/>
    <lineage>
        <taxon>Bacteria</taxon>
        <taxon>Bacillati</taxon>
        <taxon>Cyanobacteriota</taxon>
        <taxon>Cyanophyceae</taxon>
        <taxon>Oscillatoriophycideae</taxon>
        <taxon>Chroococcales</taxon>
        <taxon>Aphanothecaceae</taxon>
        <taxon>Gloeothece</taxon>
        <taxon>Gloeothece verrucosa</taxon>
    </lineage>
</organism>
<keyword evidence="2 3" id="KW-0175">Coiled coil</keyword>
<sequence length="444" mass="48603">MENKLITNQKTGKKSKLLSLTGNKKILGLIIAALLLSGFSLYYFLRFRSLSPASSSIAASNTSKTKAVSALGYIKPEKEVIYLSGPTFLNTIGGNRIEKLLVKEGDYVKSGQLIAILDNVSTLTAELSYAEEQITIAQARLEQVKAGAKKGEIEAQQARFEGKKAELEGQIKTQRETIATLQAQLLGEENSQNAQIGSIQAELENAQAECKRYQLLYDNSVVSASDQEAICLKEKTNQKKLEEAQASLFRIQLSRKAQIEEAKANLNRTISTLEKQIQENESVLQQIAEVRPTDVKLAEAEVKSAIANAKKAKETVELAYVRAPHSGQILKIYTHDGERISNQGIVSIGQTAQMAVTAEVYELDISRVRLGQTAKITSSAFSGELFGKVIQVGLEIGEQGVISPDPTVDVDRRVVDVKIRLNPEDSKKVSELTNLQVNVVINTL</sequence>
<dbReference type="HOGENOM" id="CLU_031364_1_0_3"/>
<evidence type="ECO:0000256" key="3">
    <source>
        <dbReference type="SAM" id="Coils"/>
    </source>
</evidence>
<proteinExistence type="predicted"/>
<evidence type="ECO:0000313" key="6">
    <source>
        <dbReference type="Proteomes" id="UP000008206"/>
    </source>
</evidence>
<dbReference type="EMBL" id="CP002199">
    <property type="protein sequence ID" value="ADN17718.1"/>
    <property type="molecule type" value="Genomic_DNA"/>
</dbReference>
<gene>
    <name evidence="5" type="ordered locus">Cyan7822_5864</name>
</gene>
<reference evidence="6" key="1">
    <citation type="journal article" date="2011" name="MBio">
        <title>Novel metabolic attributes of the genus Cyanothece, comprising a group of unicellular nitrogen-fixing Cyanobacteria.</title>
        <authorList>
            <person name="Bandyopadhyay A."/>
            <person name="Elvitigala T."/>
            <person name="Welsh E."/>
            <person name="Stockel J."/>
            <person name="Liberton M."/>
            <person name="Min H."/>
            <person name="Sherman L.A."/>
            <person name="Pakrasi H.B."/>
        </authorList>
    </citation>
    <scope>NUCLEOTIDE SEQUENCE [LARGE SCALE GENOMIC DNA]</scope>
    <source>
        <strain evidence="6">PCC 7822</strain>
        <plasmid evidence="6">Cy782201</plasmid>
    </source>
</reference>
<dbReference type="PANTHER" id="PTHR32347:SF27">
    <property type="entry name" value="RND EFFLUX PUMP MEMBRANE FUSION PROTEIN BARREL-SANDWICH DOMAIN-CONTAINING PROTEIN"/>
    <property type="match status" value="1"/>
</dbReference>
<geneLocation type="plasmid" evidence="5 6">
    <name>Cy782201</name>
</geneLocation>
<keyword evidence="5" id="KW-0614">Plasmid</keyword>
<dbReference type="NCBIfam" id="TIGR02971">
    <property type="entry name" value="heterocyst_DevB"/>
    <property type="match status" value="1"/>
</dbReference>
<dbReference type="AlphaFoldDB" id="E0UL88"/>
<keyword evidence="4" id="KW-0812">Transmembrane</keyword>
<dbReference type="KEGG" id="cyj:Cyan7822_5864"/>
<keyword evidence="4" id="KW-1133">Transmembrane helix</keyword>